<organism evidence="2 3">
    <name type="scientific">Juglans regia</name>
    <name type="common">English walnut</name>
    <dbReference type="NCBI Taxonomy" id="51240"/>
    <lineage>
        <taxon>Eukaryota</taxon>
        <taxon>Viridiplantae</taxon>
        <taxon>Streptophyta</taxon>
        <taxon>Embryophyta</taxon>
        <taxon>Tracheophyta</taxon>
        <taxon>Spermatophyta</taxon>
        <taxon>Magnoliopsida</taxon>
        <taxon>eudicotyledons</taxon>
        <taxon>Gunneridae</taxon>
        <taxon>Pentapetalae</taxon>
        <taxon>rosids</taxon>
        <taxon>fabids</taxon>
        <taxon>Fagales</taxon>
        <taxon>Juglandaceae</taxon>
        <taxon>Juglans</taxon>
    </lineage>
</organism>
<dbReference type="RefSeq" id="XP_035546219.1">
    <property type="nucleotide sequence ID" value="XM_035690326.1"/>
</dbReference>
<dbReference type="InterPro" id="IPR029068">
    <property type="entry name" value="Glyas_Bleomycin-R_OHBP_Dase"/>
</dbReference>
<dbReference type="PANTHER" id="PTHR46142">
    <property type="match status" value="1"/>
</dbReference>
<evidence type="ECO:0000313" key="2">
    <source>
        <dbReference type="Proteomes" id="UP000235220"/>
    </source>
</evidence>
<keyword evidence="2" id="KW-1185">Reference proteome</keyword>
<proteinExistence type="predicted"/>
<name>A0A6P9EFK4_JUGRE</name>
<dbReference type="Proteomes" id="UP000235220">
    <property type="component" value="Chromosome 5"/>
</dbReference>
<dbReference type="InParanoid" id="A0A6P9EFK4"/>
<gene>
    <name evidence="3" type="primary">LOC108987275</name>
</gene>
<dbReference type="KEGG" id="jre:108987275"/>
<dbReference type="PANTHER" id="PTHR46142:SF8">
    <property type="entry name" value="EXPRESSED PROTEIN"/>
    <property type="match status" value="1"/>
</dbReference>
<accession>A0A6P9EFK4</accession>
<feature type="domain" description="Glyoxalase/fosfomycin resistance/dioxygenase" evidence="1">
    <location>
        <begin position="3"/>
        <end position="49"/>
    </location>
</feature>
<dbReference type="SUPFAM" id="SSF54593">
    <property type="entry name" value="Glyoxalase/Bleomycin resistance protein/Dihydroxybiphenyl dioxygenase"/>
    <property type="match status" value="1"/>
</dbReference>
<sequence>MALNHVSRLCRNVKESIDFYTKVLGFALIEPPQAFDFNGAWLFDYGVGIHLLQSKDHDQDRFSLAVYVKRSVEDEENGMAIDQLLMFNDPYGFMIEIRKFENLKLVPAAGSLGKIKRFLLIGTIRLSKWKASINKIID</sequence>
<evidence type="ECO:0000259" key="1">
    <source>
        <dbReference type="Pfam" id="PF00903"/>
    </source>
</evidence>
<dbReference type="OrthoDB" id="16820at2759"/>
<dbReference type="GeneID" id="108987275"/>
<dbReference type="InterPro" id="IPR004360">
    <property type="entry name" value="Glyas_Fos-R_dOase_dom"/>
</dbReference>
<dbReference type="AlphaFoldDB" id="A0A6P9EFK4"/>
<dbReference type="Gene3D" id="3.10.180.10">
    <property type="entry name" value="2,3-Dihydroxybiphenyl 1,2-Dioxygenase, domain 1"/>
    <property type="match status" value="1"/>
</dbReference>
<protein>
    <submittedName>
        <fullName evidence="3">Uncharacterized protein LOC108987275</fullName>
    </submittedName>
</protein>
<dbReference type="Pfam" id="PF00903">
    <property type="entry name" value="Glyoxalase"/>
    <property type="match status" value="1"/>
</dbReference>
<reference evidence="3" key="1">
    <citation type="submission" date="2025-08" db="UniProtKB">
        <authorList>
            <consortium name="RefSeq"/>
        </authorList>
    </citation>
    <scope>IDENTIFICATION</scope>
    <source>
        <tissue evidence="3">Leaves</tissue>
    </source>
</reference>
<evidence type="ECO:0000313" key="3">
    <source>
        <dbReference type="RefSeq" id="XP_035546219.1"/>
    </source>
</evidence>